<evidence type="ECO:0000256" key="1">
    <source>
        <dbReference type="ARBA" id="ARBA00004613"/>
    </source>
</evidence>
<dbReference type="Pfam" id="PF00188">
    <property type="entry name" value="CAP"/>
    <property type="match status" value="1"/>
</dbReference>
<proteinExistence type="inferred from homology"/>
<feature type="signal peptide" evidence="5">
    <location>
        <begin position="1"/>
        <end position="19"/>
    </location>
</feature>
<evidence type="ECO:0000256" key="4">
    <source>
        <dbReference type="ARBA" id="ARBA00022729"/>
    </source>
</evidence>
<evidence type="ECO:0000256" key="3">
    <source>
        <dbReference type="ARBA" id="ARBA00022525"/>
    </source>
</evidence>
<keyword evidence="4 5" id="KW-0732">Signal</keyword>
<dbReference type="InterPro" id="IPR001283">
    <property type="entry name" value="CRISP-related"/>
</dbReference>
<organism evidence="7">
    <name type="scientific">Nyssomyia neivai</name>
    <dbReference type="NCBI Taxonomy" id="330878"/>
    <lineage>
        <taxon>Eukaryota</taxon>
        <taxon>Metazoa</taxon>
        <taxon>Ecdysozoa</taxon>
        <taxon>Arthropoda</taxon>
        <taxon>Hexapoda</taxon>
        <taxon>Insecta</taxon>
        <taxon>Pterygota</taxon>
        <taxon>Neoptera</taxon>
        <taxon>Endopterygota</taxon>
        <taxon>Diptera</taxon>
        <taxon>Nematocera</taxon>
        <taxon>Psychodoidea</taxon>
        <taxon>Psychodidae</taxon>
        <taxon>Nyssomyia</taxon>
    </lineage>
</organism>
<comment type="subcellular location">
    <subcellularLocation>
        <location evidence="1">Secreted</location>
    </subcellularLocation>
</comment>
<comment type="similarity">
    <text evidence="2">Belongs to the CRISP family.</text>
</comment>
<accession>A0A1L8DQY5</accession>
<dbReference type="InterPro" id="IPR035940">
    <property type="entry name" value="CAP_sf"/>
</dbReference>
<dbReference type="SMART" id="SM00198">
    <property type="entry name" value="SCP"/>
    <property type="match status" value="1"/>
</dbReference>
<dbReference type="AlphaFoldDB" id="A0A1L8DQY5"/>
<dbReference type="Gene3D" id="3.40.33.10">
    <property type="entry name" value="CAP"/>
    <property type="match status" value="1"/>
</dbReference>
<dbReference type="InterPro" id="IPR034763">
    <property type="entry name" value="P14a_insect"/>
</dbReference>
<evidence type="ECO:0000313" key="7">
    <source>
        <dbReference type="EMBL" id="JAV08872.1"/>
    </source>
</evidence>
<protein>
    <submittedName>
        <fullName evidence="7">Putative scp-like extracellular protein</fullName>
    </submittedName>
</protein>
<dbReference type="PIRSF" id="PIRSF038921">
    <property type="entry name" value="P14a"/>
    <property type="match status" value="1"/>
</dbReference>
<evidence type="ECO:0000256" key="5">
    <source>
        <dbReference type="SAM" id="SignalP"/>
    </source>
</evidence>
<dbReference type="GO" id="GO:0005576">
    <property type="term" value="C:extracellular region"/>
    <property type="evidence" value="ECO:0007669"/>
    <property type="project" value="UniProtKB-SubCell"/>
</dbReference>
<evidence type="ECO:0000256" key="2">
    <source>
        <dbReference type="ARBA" id="ARBA00009923"/>
    </source>
</evidence>
<keyword evidence="3" id="KW-0964">Secreted</keyword>
<sequence>MVKIVLFSVLSCALMANCAIDWCQMEEKYCNGREHIACEPNSFDYDEDSSGIEIVRMTKELKKIALNTHNRHRSSVASGKIPGIPSAAKMEKMVWNDNLAYVAEQHVKHGNFQHDQCRSFAQFPLSGQNLGIIYSSIPIRNVSNILEDHINLYFDELTIVRDSMPSCIDTFTATSPACIDAGHFTVMVKDINNAVGCAMAKFQAIYTGRPFFTVLSTCNYGHTNLINHQIYATGTPCSECASIGKSCEKATKLCV</sequence>
<name>A0A1L8DQY5_9DIPT</name>
<dbReference type="EMBL" id="GFDF01005212">
    <property type="protein sequence ID" value="JAV08872.1"/>
    <property type="molecule type" value="Transcribed_RNA"/>
</dbReference>
<dbReference type="SUPFAM" id="SSF55797">
    <property type="entry name" value="PR-1-like"/>
    <property type="match status" value="1"/>
</dbReference>
<dbReference type="PANTHER" id="PTHR10334">
    <property type="entry name" value="CYSTEINE-RICH SECRETORY PROTEIN-RELATED"/>
    <property type="match status" value="1"/>
</dbReference>
<evidence type="ECO:0000259" key="6">
    <source>
        <dbReference type="SMART" id="SM00198"/>
    </source>
</evidence>
<reference evidence="7" key="1">
    <citation type="submission" date="2016-12" db="EMBL/GenBank/DDBJ databases">
        <title>An insight into the sialome and mialome of the sand fly, Nyssomyia neivai.</title>
        <authorList>
            <person name="Sebastian V."/>
            <person name="Goulart T.M."/>
            <person name="Oliveira W."/>
            <person name="Calvo E."/>
            <person name="Oliveira L.F."/>
            <person name="Pinto M.C."/>
            <person name="Rosselino A.M."/>
            <person name="Ribeiro J.M."/>
        </authorList>
    </citation>
    <scope>NUCLEOTIDE SEQUENCE</scope>
</reference>
<feature type="chain" id="PRO_5012905545" evidence="5">
    <location>
        <begin position="20"/>
        <end position="255"/>
    </location>
</feature>
<dbReference type="CDD" id="cd05380">
    <property type="entry name" value="CAP_euk"/>
    <property type="match status" value="1"/>
</dbReference>
<dbReference type="InterPro" id="IPR014044">
    <property type="entry name" value="CAP_dom"/>
</dbReference>
<feature type="domain" description="SCP" evidence="6">
    <location>
        <begin position="60"/>
        <end position="227"/>
    </location>
</feature>